<reference evidence="2 3" key="1">
    <citation type="submission" date="2014-11" db="EMBL/GenBank/DDBJ databases">
        <title>Genetic blueprint of the zoonotic pathogen Toxocara canis.</title>
        <authorList>
            <person name="Zhu X.-Q."/>
            <person name="Korhonen P.K."/>
            <person name="Cai H."/>
            <person name="Young N.D."/>
            <person name="Nejsum P."/>
            <person name="von Samson-Himmelstjerna G."/>
            <person name="Boag P.R."/>
            <person name="Tan P."/>
            <person name="Li Q."/>
            <person name="Min J."/>
            <person name="Yang Y."/>
            <person name="Wang X."/>
            <person name="Fang X."/>
            <person name="Hall R.S."/>
            <person name="Hofmann A."/>
            <person name="Sternberg P.W."/>
            <person name="Jex A.R."/>
            <person name="Gasser R.B."/>
        </authorList>
    </citation>
    <scope>NUCLEOTIDE SEQUENCE [LARGE SCALE GENOMIC DNA]</scope>
    <source>
        <strain evidence="2">PN_DK_2014</strain>
    </source>
</reference>
<dbReference type="AlphaFoldDB" id="A0A0B2UW83"/>
<proteinExistence type="predicted"/>
<accession>A0A0B2UW83</accession>
<feature type="compositionally biased region" description="Basic and acidic residues" evidence="1">
    <location>
        <begin position="207"/>
        <end position="230"/>
    </location>
</feature>
<evidence type="ECO:0000256" key="1">
    <source>
        <dbReference type="SAM" id="MobiDB-lite"/>
    </source>
</evidence>
<evidence type="ECO:0000313" key="2">
    <source>
        <dbReference type="EMBL" id="KHN73357.1"/>
    </source>
</evidence>
<organism evidence="2 3">
    <name type="scientific">Toxocara canis</name>
    <name type="common">Canine roundworm</name>
    <dbReference type="NCBI Taxonomy" id="6265"/>
    <lineage>
        <taxon>Eukaryota</taxon>
        <taxon>Metazoa</taxon>
        <taxon>Ecdysozoa</taxon>
        <taxon>Nematoda</taxon>
        <taxon>Chromadorea</taxon>
        <taxon>Rhabditida</taxon>
        <taxon>Spirurina</taxon>
        <taxon>Ascaridomorpha</taxon>
        <taxon>Ascaridoidea</taxon>
        <taxon>Toxocaridae</taxon>
        <taxon>Toxocara</taxon>
    </lineage>
</organism>
<sequence length="230" mass="24903">MSYIGSIIASRTASLEDLSTAGSCSSLTTLSSPDESAGSNTSLNSDRKFEVHSKRDLFSRLSEPKDEPVEVHLTFSQYDEPPSETAVEFEADVGEANHFVRGREVHLVYSDYRISPSETDVEFDDDECISTMVQSTISSDSVLDKDSKTLLAEKMFLFTGEVLNGFYDTPETDVKTAKSASIGDSAAKVAPKTAVAAGEATDGPHNTPEKSTETAAKEAPGRIYEESENY</sequence>
<keyword evidence="3" id="KW-1185">Reference proteome</keyword>
<dbReference type="OrthoDB" id="5842979at2759"/>
<feature type="region of interest" description="Disordered" evidence="1">
    <location>
        <begin position="193"/>
        <end position="230"/>
    </location>
</feature>
<feature type="region of interest" description="Disordered" evidence="1">
    <location>
        <begin position="24"/>
        <end position="50"/>
    </location>
</feature>
<dbReference type="EMBL" id="JPKZ01003122">
    <property type="protein sequence ID" value="KHN73357.1"/>
    <property type="molecule type" value="Genomic_DNA"/>
</dbReference>
<gene>
    <name evidence="2" type="ORF">Tcan_14178</name>
</gene>
<name>A0A0B2UW83_TOXCA</name>
<feature type="compositionally biased region" description="Polar residues" evidence="1">
    <location>
        <begin position="24"/>
        <end position="44"/>
    </location>
</feature>
<dbReference type="Proteomes" id="UP000031036">
    <property type="component" value="Unassembled WGS sequence"/>
</dbReference>
<protein>
    <submittedName>
        <fullName evidence="2">Uncharacterized protein</fullName>
    </submittedName>
</protein>
<comment type="caution">
    <text evidence="2">The sequence shown here is derived from an EMBL/GenBank/DDBJ whole genome shotgun (WGS) entry which is preliminary data.</text>
</comment>
<evidence type="ECO:0000313" key="3">
    <source>
        <dbReference type="Proteomes" id="UP000031036"/>
    </source>
</evidence>